<evidence type="ECO:0000313" key="15">
    <source>
        <dbReference type="Proteomes" id="UP000284751"/>
    </source>
</evidence>
<dbReference type="InterPro" id="IPR008927">
    <property type="entry name" value="6-PGluconate_DH-like_C_sf"/>
</dbReference>
<evidence type="ECO:0000259" key="13">
    <source>
        <dbReference type="Pfam" id="PF14748"/>
    </source>
</evidence>
<evidence type="ECO:0000256" key="4">
    <source>
        <dbReference type="ARBA" id="ARBA00022605"/>
    </source>
</evidence>
<dbReference type="PANTHER" id="PTHR11645">
    <property type="entry name" value="PYRROLINE-5-CARBOXYLATE REDUCTASE"/>
    <property type="match status" value="1"/>
</dbReference>
<dbReference type="SUPFAM" id="SSF51735">
    <property type="entry name" value="NAD(P)-binding Rossmann-fold domains"/>
    <property type="match status" value="1"/>
</dbReference>
<keyword evidence="7 9" id="KW-0560">Oxidoreductase</keyword>
<dbReference type="NCBIfam" id="TIGR00112">
    <property type="entry name" value="proC"/>
    <property type="match status" value="1"/>
</dbReference>
<organism evidence="14 15">
    <name type="scientific">[Clostridium] leptum</name>
    <dbReference type="NCBI Taxonomy" id="1535"/>
    <lineage>
        <taxon>Bacteria</taxon>
        <taxon>Bacillati</taxon>
        <taxon>Bacillota</taxon>
        <taxon>Clostridia</taxon>
        <taxon>Eubacteriales</taxon>
        <taxon>Oscillospiraceae</taxon>
        <taxon>Oscillospiraceae incertae sedis</taxon>
    </lineage>
</organism>
<evidence type="ECO:0000259" key="12">
    <source>
        <dbReference type="Pfam" id="PF03807"/>
    </source>
</evidence>
<keyword evidence="4 9" id="KW-0028">Amino-acid biosynthesis</keyword>
<proteinExistence type="inferred from homology"/>
<feature type="domain" description="Pyrroline-5-carboxylate reductase catalytic N-terminal" evidence="12">
    <location>
        <begin position="9"/>
        <end position="103"/>
    </location>
</feature>
<accession>A0A412B0I6</accession>
<comment type="catalytic activity">
    <reaction evidence="9">
        <text>L-proline + NADP(+) = (S)-1-pyrroline-5-carboxylate + NADPH + 2 H(+)</text>
        <dbReference type="Rhea" id="RHEA:14109"/>
        <dbReference type="ChEBI" id="CHEBI:15378"/>
        <dbReference type="ChEBI" id="CHEBI:17388"/>
        <dbReference type="ChEBI" id="CHEBI:57783"/>
        <dbReference type="ChEBI" id="CHEBI:58349"/>
        <dbReference type="ChEBI" id="CHEBI:60039"/>
        <dbReference type="EC" id="1.5.1.2"/>
    </reaction>
</comment>
<feature type="binding site" evidence="11">
    <location>
        <begin position="74"/>
        <end position="77"/>
    </location>
    <ligand>
        <name>NADP(+)</name>
        <dbReference type="ChEBI" id="CHEBI:58349"/>
    </ligand>
</feature>
<dbReference type="EC" id="1.5.1.2" evidence="9 10"/>
<protein>
    <recommendedName>
        <fullName evidence="9 10">Pyrroline-5-carboxylate reductase</fullName>
        <shortName evidence="9">P5C reductase</shortName>
        <shortName evidence="9">P5CR</shortName>
        <ecNumber evidence="9 10">1.5.1.2</ecNumber>
    </recommendedName>
    <alternativeName>
        <fullName evidence="9">PCA reductase</fullName>
    </alternativeName>
</protein>
<evidence type="ECO:0000256" key="11">
    <source>
        <dbReference type="PIRSR" id="PIRSR000193-1"/>
    </source>
</evidence>
<comment type="catalytic activity">
    <reaction evidence="9">
        <text>L-proline + NAD(+) = (S)-1-pyrroline-5-carboxylate + NADH + 2 H(+)</text>
        <dbReference type="Rhea" id="RHEA:14105"/>
        <dbReference type="ChEBI" id="CHEBI:15378"/>
        <dbReference type="ChEBI" id="CHEBI:17388"/>
        <dbReference type="ChEBI" id="CHEBI:57540"/>
        <dbReference type="ChEBI" id="CHEBI:57945"/>
        <dbReference type="ChEBI" id="CHEBI:60039"/>
        <dbReference type="EC" id="1.5.1.2"/>
    </reaction>
</comment>
<evidence type="ECO:0000256" key="10">
    <source>
        <dbReference type="NCBIfam" id="TIGR00112"/>
    </source>
</evidence>
<feature type="binding site" evidence="11">
    <location>
        <begin position="13"/>
        <end position="18"/>
    </location>
    <ligand>
        <name>NADP(+)</name>
        <dbReference type="ChEBI" id="CHEBI:58349"/>
    </ligand>
</feature>
<keyword evidence="5 9" id="KW-0641">Proline biosynthesis</keyword>
<evidence type="ECO:0000256" key="6">
    <source>
        <dbReference type="ARBA" id="ARBA00022857"/>
    </source>
</evidence>
<dbReference type="UniPathway" id="UPA00098">
    <property type="reaction ID" value="UER00361"/>
</dbReference>
<feature type="domain" description="Pyrroline-5-carboxylate reductase dimerisation" evidence="13">
    <location>
        <begin position="166"/>
        <end position="270"/>
    </location>
</feature>
<dbReference type="PIRSF" id="PIRSF000193">
    <property type="entry name" value="Pyrrol-5-carb_rd"/>
    <property type="match status" value="1"/>
</dbReference>
<dbReference type="Gene3D" id="3.40.50.720">
    <property type="entry name" value="NAD(P)-binding Rossmann-like Domain"/>
    <property type="match status" value="1"/>
</dbReference>
<dbReference type="HAMAP" id="MF_01925">
    <property type="entry name" value="P5C_reductase"/>
    <property type="match status" value="1"/>
</dbReference>
<gene>
    <name evidence="9 14" type="primary">proC</name>
    <name evidence="14" type="ORF">DWY99_01730</name>
</gene>
<comment type="pathway">
    <text evidence="9">Amino-acid biosynthesis; L-proline biosynthesis; L-proline from L-glutamate 5-semialdehyde: step 1/1.</text>
</comment>
<dbReference type="PANTHER" id="PTHR11645:SF0">
    <property type="entry name" value="PYRROLINE-5-CARBOXYLATE REDUCTASE 3"/>
    <property type="match status" value="1"/>
</dbReference>
<dbReference type="GO" id="GO:0055129">
    <property type="term" value="P:L-proline biosynthetic process"/>
    <property type="evidence" value="ECO:0007669"/>
    <property type="project" value="UniProtKB-UniRule"/>
</dbReference>
<evidence type="ECO:0000256" key="8">
    <source>
        <dbReference type="ARBA" id="ARBA00058118"/>
    </source>
</evidence>
<reference evidence="14 15" key="1">
    <citation type="submission" date="2018-08" db="EMBL/GenBank/DDBJ databases">
        <title>A genome reference for cultivated species of the human gut microbiota.</title>
        <authorList>
            <person name="Zou Y."/>
            <person name="Xue W."/>
            <person name="Luo G."/>
        </authorList>
    </citation>
    <scope>NUCLEOTIDE SEQUENCE [LARGE SCALE GENOMIC DNA]</scope>
    <source>
        <strain evidence="14 15">AF28-26</strain>
    </source>
</reference>
<evidence type="ECO:0000256" key="5">
    <source>
        <dbReference type="ARBA" id="ARBA00022650"/>
    </source>
</evidence>
<dbReference type="GO" id="GO:0005737">
    <property type="term" value="C:cytoplasm"/>
    <property type="evidence" value="ECO:0007669"/>
    <property type="project" value="UniProtKB-SubCell"/>
</dbReference>
<dbReference type="EMBL" id="QRTC01000003">
    <property type="protein sequence ID" value="RGQ44161.1"/>
    <property type="molecule type" value="Genomic_DNA"/>
</dbReference>
<evidence type="ECO:0000256" key="9">
    <source>
        <dbReference type="HAMAP-Rule" id="MF_01925"/>
    </source>
</evidence>
<comment type="similarity">
    <text evidence="2 9">Belongs to the pyrroline-5-carboxylate reductase family.</text>
</comment>
<dbReference type="Gene3D" id="1.10.3730.10">
    <property type="entry name" value="ProC C-terminal domain-like"/>
    <property type="match status" value="1"/>
</dbReference>
<keyword evidence="3 9" id="KW-0963">Cytoplasm</keyword>
<dbReference type="InterPro" id="IPR036291">
    <property type="entry name" value="NAD(P)-bd_dom_sf"/>
</dbReference>
<dbReference type="GO" id="GO:0004735">
    <property type="term" value="F:pyrroline-5-carboxylate reductase activity"/>
    <property type="evidence" value="ECO:0007669"/>
    <property type="project" value="UniProtKB-UniRule"/>
</dbReference>
<comment type="function">
    <text evidence="8 9">Catalyzes the reduction of 1-pyrroline-5-carboxylate (PCA) to L-proline.</text>
</comment>
<sequence>MLIIVKTLKIGFIGAGNMATAIIRGMIGKGGYQPESIFAYDLNPLQLEKIGELGVQAMASAVEIVKQCDVVFLAVKPQNYEEVLTGIRQAVAPEKIFVTIAAGISTEYIMNTLGIPCPVVRAMPNTPLLLGKGATALCKASNVTDQVFHMVLDIFAASGDVAVLTEDKMNTVIAVNGSSPAYIYLFAKAVVDWAAAQNIENKTALELICKTLEGSAEMLRSSGNTPDELIKMVSSPGGTTLKAMEALKEHGFYEGLWDAMDQCTKRAEELGR</sequence>
<comment type="caution">
    <text evidence="14">The sequence shown here is derived from an EMBL/GenBank/DDBJ whole genome shotgun (WGS) entry which is preliminary data.</text>
</comment>
<dbReference type="FunFam" id="3.40.50.720:FF:000190">
    <property type="entry name" value="Pyrroline-5-carboxylate reductase"/>
    <property type="match status" value="1"/>
</dbReference>
<evidence type="ECO:0000256" key="3">
    <source>
        <dbReference type="ARBA" id="ARBA00022490"/>
    </source>
</evidence>
<evidence type="ECO:0000313" key="14">
    <source>
        <dbReference type="EMBL" id="RGQ44161.1"/>
    </source>
</evidence>
<dbReference type="Pfam" id="PF14748">
    <property type="entry name" value="P5CR_dimer"/>
    <property type="match status" value="1"/>
</dbReference>
<dbReference type="InterPro" id="IPR028939">
    <property type="entry name" value="P5C_Rdtase_cat_N"/>
</dbReference>
<dbReference type="AlphaFoldDB" id="A0A412B0I6"/>
<name>A0A412B0I6_9FIRM</name>
<dbReference type="SUPFAM" id="SSF48179">
    <property type="entry name" value="6-phosphogluconate dehydrogenase C-terminal domain-like"/>
    <property type="match status" value="1"/>
</dbReference>
<dbReference type="InterPro" id="IPR029036">
    <property type="entry name" value="P5CR_dimer"/>
</dbReference>
<dbReference type="FunFam" id="1.10.3730.10:FF:000001">
    <property type="entry name" value="Pyrroline-5-carboxylate reductase"/>
    <property type="match status" value="1"/>
</dbReference>
<comment type="subcellular location">
    <subcellularLocation>
        <location evidence="1 9">Cytoplasm</location>
    </subcellularLocation>
</comment>
<dbReference type="Proteomes" id="UP000284751">
    <property type="component" value="Unassembled WGS sequence"/>
</dbReference>
<dbReference type="Pfam" id="PF03807">
    <property type="entry name" value="F420_oxidored"/>
    <property type="match status" value="1"/>
</dbReference>
<evidence type="ECO:0000256" key="7">
    <source>
        <dbReference type="ARBA" id="ARBA00023002"/>
    </source>
</evidence>
<evidence type="ECO:0000256" key="1">
    <source>
        <dbReference type="ARBA" id="ARBA00004496"/>
    </source>
</evidence>
<evidence type="ECO:0000256" key="2">
    <source>
        <dbReference type="ARBA" id="ARBA00005525"/>
    </source>
</evidence>
<keyword evidence="6 9" id="KW-0521">NADP</keyword>
<dbReference type="InterPro" id="IPR000304">
    <property type="entry name" value="Pyrroline-COOH_reductase"/>
</dbReference>